<reference evidence="2 3" key="1">
    <citation type="submission" date="2020-08" db="EMBL/GenBank/DDBJ databases">
        <title>Genomic Encyclopedia of Type Strains, Phase IV (KMG-IV): sequencing the most valuable type-strain genomes for metagenomic binning, comparative biology and taxonomic classification.</title>
        <authorList>
            <person name="Goeker M."/>
        </authorList>
    </citation>
    <scope>NUCLEOTIDE SEQUENCE [LARGE SCALE GENOMIC DNA]</scope>
    <source>
        <strain evidence="2 3">DSM 102255</strain>
    </source>
</reference>
<organism evidence="2 3">
    <name type="scientific">Sphingobium subterraneum</name>
    <dbReference type="NCBI Taxonomy" id="627688"/>
    <lineage>
        <taxon>Bacteria</taxon>
        <taxon>Pseudomonadati</taxon>
        <taxon>Pseudomonadota</taxon>
        <taxon>Alphaproteobacteria</taxon>
        <taxon>Sphingomonadales</taxon>
        <taxon>Sphingomonadaceae</taxon>
        <taxon>Sphingobium</taxon>
    </lineage>
</organism>
<dbReference type="Proteomes" id="UP000552700">
    <property type="component" value="Unassembled WGS sequence"/>
</dbReference>
<dbReference type="CDD" id="cd02440">
    <property type="entry name" value="AdoMet_MTases"/>
    <property type="match status" value="1"/>
</dbReference>
<proteinExistence type="predicted"/>
<dbReference type="InterPro" id="IPR029063">
    <property type="entry name" value="SAM-dependent_MTases_sf"/>
</dbReference>
<sequence>MKSRDNMTARDTYRVQPTLAVTGQSFVPRPLREAAAFFREFLRAPAMVGSIIPTAGGVVDAMLRPVDWSRTRLFVEYGPGVGTFTREILKHLPGDAMLIAIDTSPHFVAHLKANILDHRLRVVHGSAIDVETIIRAQGEEHADYILSGLPFSTLPDGVGPSIAQATHAALRPGGAFLVYQYSGFVRRLLQPHFTRIDEETNWLNIPPCRTFWAWKGAVSVPPGGAEVEAPGHGVVEHRDEKIADPAF</sequence>
<dbReference type="EMBL" id="JACIJP010000004">
    <property type="protein sequence ID" value="MBB6124719.1"/>
    <property type="molecule type" value="Genomic_DNA"/>
</dbReference>
<protein>
    <submittedName>
        <fullName evidence="2">Phospholipid N-methyltransferase</fullName>
    </submittedName>
</protein>
<dbReference type="InterPro" id="IPR041698">
    <property type="entry name" value="Methyltransf_25"/>
</dbReference>
<accession>A0A841J0I1</accession>
<feature type="domain" description="Methyltransferase" evidence="1">
    <location>
        <begin position="75"/>
        <end position="174"/>
    </location>
</feature>
<keyword evidence="2" id="KW-0808">Transferase</keyword>
<keyword evidence="2" id="KW-0489">Methyltransferase</keyword>
<keyword evidence="3" id="KW-1185">Reference proteome</keyword>
<dbReference type="GO" id="GO:0032259">
    <property type="term" value="P:methylation"/>
    <property type="evidence" value="ECO:0007669"/>
    <property type="project" value="UniProtKB-KW"/>
</dbReference>
<dbReference type="AlphaFoldDB" id="A0A841J0I1"/>
<dbReference type="Pfam" id="PF13649">
    <property type="entry name" value="Methyltransf_25"/>
    <property type="match status" value="1"/>
</dbReference>
<dbReference type="RefSeq" id="WP_246351980.1">
    <property type="nucleotide sequence ID" value="NZ_JACIJP010000004.1"/>
</dbReference>
<gene>
    <name evidence="2" type="ORF">FHS92_002472</name>
</gene>
<dbReference type="SUPFAM" id="SSF53335">
    <property type="entry name" value="S-adenosyl-L-methionine-dependent methyltransferases"/>
    <property type="match status" value="1"/>
</dbReference>
<dbReference type="Gene3D" id="3.40.50.150">
    <property type="entry name" value="Vaccinia Virus protein VP39"/>
    <property type="match status" value="1"/>
</dbReference>
<name>A0A841J0I1_9SPHN</name>
<evidence type="ECO:0000313" key="3">
    <source>
        <dbReference type="Proteomes" id="UP000552700"/>
    </source>
</evidence>
<dbReference type="GO" id="GO:0008168">
    <property type="term" value="F:methyltransferase activity"/>
    <property type="evidence" value="ECO:0007669"/>
    <property type="project" value="UniProtKB-KW"/>
</dbReference>
<comment type="caution">
    <text evidence="2">The sequence shown here is derived from an EMBL/GenBank/DDBJ whole genome shotgun (WGS) entry which is preliminary data.</text>
</comment>
<evidence type="ECO:0000313" key="2">
    <source>
        <dbReference type="EMBL" id="MBB6124719.1"/>
    </source>
</evidence>
<evidence type="ECO:0000259" key="1">
    <source>
        <dbReference type="Pfam" id="PF13649"/>
    </source>
</evidence>